<reference evidence="3 4" key="1">
    <citation type="submission" date="2016-06" db="EMBL/GenBank/DDBJ databases">
        <authorList>
            <person name="Kjaerup R.B."/>
            <person name="Dalgaard T.S."/>
            <person name="Juul-Madsen H.R."/>
        </authorList>
    </citation>
    <scope>NUCLEOTIDE SEQUENCE [LARGE SCALE GENOMIC DNA]</scope>
    <source>
        <strain evidence="3 4">1S159</strain>
    </source>
</reference>
<accession>A0A1B9NTW5</accession>
<gene>
    <name evidence="3" type="ORF">A6E04_20075</name>
</gene>
<proteinExistence type="predicted"/>
<dbReference type="OrthoDB" id="5916374at2"/>
<name>A0A1B9NTW5_ALILO</name>
<dbReference type="Pfam" id="PF02311">
    <property type="entry name" value="AraC_binding"/>
    <property type="match status" value="1"/>
</dbReference>
<keyword evidence="1" id="KW-0238">DNA-binding</keyword>
<evidence type="ECO:0000259" key="2">
    <source>
        <dbReference type="Pfam" id="PF02311"/>
    </source>
</evidence>
<dbReference type="GO" id="GO:0003677">
    <property type="term" value="F:DNA binding"/>
    <property type="evidence" value="ECO:0007669"/>
    <property type="project" value="UniProtKB-KW"/>
</dbReference>
<protein>
    <recommendedName>
        <fullName evidence="2">AraC-type arabinose-binding/dimerisation domain-containing protein</fullName>
    </recommendedName>
</protein>
<dbReference type="EMBL" id="MAJU01000031">
    <property type="protein sequence ID" value="OCH17152.1"/>
    <property type="molecule type" value="Genomic_DNA"/>
</dbReference>
<dbReference type="RefSeq" id="WP_065612220.1">
    <property type="nucleotide sequence ID" value="NZ_CAWMPN010000031.1"/>
</dbReference>
<dbReference type="AlphaFoldDB" id="A0A1B9NTW5"/>
<organism evidence="3 4">
    <name type="scientific">Aliivibrio logei</name>
    <name type="common">Vibrio logei</name>
    <dbReference type="NCBI Taxonomy" id="688"/>
    <lineage>
        <taxon>Bacteria</taxon>
        <taxon>Pseudomonadati</taxon>
        <taxon>Pseudomonadota</taxon>
        <taxon>Gammaproteobacteria</taxon>
        <taxon>Vibrionales</taxon>
        <taxon>Vibrionaceae</taxon>
        <taxon>Aliivibrio</taxon>
    </lineage>
</organism>
<sequence length="206" mass="23508">MKSAITFHSKTYEQLFYTARKKKNYYELVYVNTGTALIRLGKWEYVVSAGEFFWLPFDSLTSITIVPNSQIAHIAFSIRTREDLPTQGGFVSQTSLLNALIEKLFTASLNEQQEQRLLAVIQDELLLATFHTDVSKESMQVNNYISVLSDQKTTNESNIISAEMALMLKVREADKMRKSGVKDVMIAKRYFSDDIQAMNSSFSIFL</sequence>
<comment type="caution">
    <text evidence="3">The sequence shown here is derived from an EMBL/GenBank/DDBJ whole genome shotgun (WGS) entry which is preliminary data.</text>
</comment>
<dbReference type="SUPFAM" id="SSF51215">
    <property type="entry name" value="Regulatory protein AraC"/>
    <property type="match status" value="1"/>
</dbReference>
<dbReference type="GO" id="GO:0006355">
    <property type="term" value="P:regulation of DNA-templated transcription"/>
    <property type="evidence" value="ECO:0007669"/>
    <property type="project" value="InterPro"/>
</dbReference>
<dbReference type="InterPro" id="IPR037923">
    <property type="entry name" value="HTH-like"/>
</dbReference>
<feature type="domain" description="AraC-type arabinose-binding/dimerisation" evidence="2">
    <location>
        <begin position="5"/>
        <end position="119"/>
    </location>
</feature>
<dbReference type="Proteomes" id="UP000093523">
    <property type="component" value="Unassembled WGS sequence"/>
</dbReference>
<evidence type="ECO:0000256" key="1">
    <source>
        <dbReference type="ARBA" id="ARBA00023125"/>
    </source>
</evidence>
<evidence type="ECO:0000313" key="3">
    <source>
        <dbReference type="EMBL" id="OCH17152.1"/>
    </source>
</evidence>
<dbReference type="InterPro" id="IPR003313">
    <property type="entry name" value="AraC-bd"/>
</dbReference>
<evidence type="ECO:0000313" key="4">
    <source>
        <dbReference type="Proteomes" id="UP000093523"/>
    </source>
</evidence>